<gene>
    <name evidence="2" type="ORF">A4X13_0g8313</name>
</gene>
<keyword evidence="3" id="KW-1185">Reference proteome</keyword>
<accession>A0A8T8SG64</accession>
<dbReference type="EMBL" id="LWDF02001381">
    <property type="protein sequence ID" value="KAE8238946.1"/>
    <property type="molecule type" value="Genomic_DNA"/>
</dbReference>
<protein>
    <submittedName>
        <fullName evidence="2">Uncharacterized protein</fullName>
    </submittedName>
</protein>
<comment type="caution">
    <text evidence="2">The sequence shown here is derived from an EMBL/GenBank/DDBJ whole genome shotgun (WGS) entry which is preliminary data.</text>
</comment>
<feature type="region of interest" description="Disordered" evidence="1">
    <location>
        <begin position="334"/>
        <end position="354"/>
    </location>
</feature>
<feature type="compositionally biased region" description="Basic and acidic residues" evidence="1">
    <location>
        <begin position="412"/>
        <end position="426"/>
    </location>
</feature>
<feature type="compositionally biased region" description="Polar residues" evidence="1">
    <location>
        <begin position="335"/>
        <end position="344"/>
    </location>
</feature>
<feature type="region of interest" description="Disordered" evidence="1">
    <location>
        <begin position="403"/>
        <end position="428"/>
    </location>
</feature>
<feature type="region of interest" description="Disordered" evidence="1">
    <location>
        <begin position="51"/>
        <end position="83"/>
    </location>
</feature>
<reference evidence="2" key="2">
    <citation type="journal article" date="2019" name="IMA Fungus">
        <title>Genome sequencing and comparison of five Tilletia species to identify candidate genes for the detection of regulated species infecting wheat.</title>
        <authorList>
            <person name="Nguyen H.D.T."/>
            <person name="Sultana T."/>
            <person name="Kesanakurti P."/>
            <person name="Hambleton S."/>
        </authorList>
    </citation>
    <scope>NUCLEOTIDE SEQUENCE</scope>
    <source>
        <strain evidence="2">DAOMC 236416</strain>
    </source>
</reference>
<feature type="compositionally biased region" description="Low complexity" evidence="1">
    <location>
        <begin position="62"/>
        <end position="78"/>
    </location>
</feature>
<organism evidence="2 3">
    <name type="scientific">Tilletia indica</name>
    <dbReference type="NCBI Taxonomy" id="43049"/>
    <lineage>
        <taxon>Eukaryota</taxon>
        <taxon>Fungi</taxon>
        <taxon>Dikarya</taxon>
        <taxon>Basidiomycota</taxon>
        <taxon>Ustilaginomycotina</taxon>
        <taxon>Exobasidiomycetes</taxon>
        <taxon>Tilletiales</taxon>
        <taxon>Tilletiaceae</taxon>
        <taxon>Tilletia</taxon>
    </lineage>
</organism>
<proteinExistence type="predicted"/>
<name>A0A8T8SG64_9BASI</name>
<evidence type="ECO:0000313" key="3">
    <source>
        <dbReference type="Proteomes" id="UP000077521"/>
    </source>
</evidence>
<sequence length="448" mass="50096">MPSHIGLTPSRSLDSAYGRTLLLSPMPLAKLPTEILNHILAEVLIPATVKHPQPSPSTNVMPAETSSTAAESTAPSAPQVGPAEEQVSVGALKAAHSLSVVSKAFCSGAHQHVCHRFHAFDSPVGNTLRIINRWIPRPDDRYRDFLKYWQHHAGSVWPDVADLRMQAMLFDKVRADLAVTIALDARVPDMAMTTNPYSWSMWNFPQWIASSTLLSRRSKPFTSLTHLHLRITAQSDIMLIVENILLLNSQLVDVVIEADTPLEMEFYTQPILRLDKTTFPDRVYADITRFVVRGPGLQIAATDSTHFFRRIRQCTTVCFAVRSIAAEYYLEPGNGRSSCSGRSPTSREQKYQSPTTFNPCIQREAHRIILLVTVPPSSLSNTMKDKVNIETVQLDERFASSAPQQNFQYMRRQQESHPPPRQERYQKSPALLTPCVFLAHTTANSSGS</sequence>
<evidence type="ECO:0000256" key="1">
    <source>
        <dbReference type="SAM" id="MobiDB-lite"/>
    </source>
</evidence>
<dbReference type="Proteomes" id="UP000077521">
    <property type="component" value="Unassembled WGS sequence"/>
</dbReference>
<dbReference type="AlphaFoldDB" id="A0A8T8SG64"/>
<reference evidence="2" key="1">
    <citation type="submission" date="2016-04" db="EMBL/GenBank/DDBJ databases">
        <authorList>
            <person name="Nguyen H.D."/>
            <person name="Samba Siva P."/>
            <person name="Cullis J."/>
            <person name="Levesque C.A."/>
            <person name="Hambleton S."/>
        </authorList>
    </citation>
    <scope>NUCLEOTIDE SEQUENCE</scope>
    <source>
        <strain evidence="2">DAOMC 236416</strain>
    </source>
</reference>
<evidence type="ECO:0000313" key="2">
    <source>
        <dbReference type="EMBL" id="KAE8238946.1"/>
    </source>
</evidence>